<evidence type="ECO:0000256" key="1">
    <source>
        <dbReference type="ARBA" id="ARBA00004651"/>
    </source>
</evidence>
<feature type="transmembrane region" description="Helical" evidence="6">
    <location>
        <begin position="12"/>
        <end position="29"/>
    </location>
</feature>
<evidence type="ECO:0000256" key="4">
    <source>
        <dbReference type="ARBA" id="ARBA00022989"/>
    </source>
</evidence>
<keyword evidence="4 6" id="KW-1133">Transmembrane helix</keyword>
<keyword evidence="9" id="KW-1185">Reference proteome</keyword>
<dbReference type="GO" id="GO:0005886">
    <property type="term" value="C:plasma membrane"/>
    <property type="evidence" value="ECO:0007669"/>
    <property type="project" value="UniProtKB-SubCell"/>
</dbReference>
<dbReference type="NCBIfam" id="NF033480">
    <property type="entry name" value="bifunc_MprF"/>
    <property type="match status" value="1"/>
</dbReference>
<dbReference type="PANTHER" id="PTHR34697">
    <property type="entry name" value="PHOSPHATIDYLGLYCEROL LYSYLTRANSFERASE"/>
    <property type="match status" value="1"/>
</dbReference>
<organism evidence="8 9">
    <name type="scientific">Cetobacterium ceti</name>
    <dbReference type="NCBI Taxonomy" id="180163"/>
    <lineage>
        <taxon>Bacteria</taxon>
        <taxon>Fusobacteriati</taxon>
        <taxon>Fusobacteriota</taxon>
        <taxon>Fusobacteriia</taxon>
        <taxon>Fusobacteriales</taxon>
        <taxon>Fusobacteriaceae</taxon>
        <taxon>Cetobacterium</taxon>
    </lineage>
</organism>
<evidence type="ECO:0000313" key="8">
    <source>
        <dbReference type="EMBL" id="SJZ72674.1"/>
    </source>
</evidence>
<sequence>MTEKNKKILDFLKIALEVFIFAFAIFFIHKELKRYSIEDLQKSIHSIPNWAFIGIILLTIIDYIVLTGFDLLAFDHEKYKFSKLKTMFTSFISFSFSNSIGLSGLTASGIRVNLYSAWEVPYKTIINVTIFCYVTYWLGLLWVGGIFLSFLPVNLLNINLPKFLPISTTIPVGILLLLGAGGFSIYHYKKYNGTLLIYLERIVLALCDWVAISLILYLALYSDKNIDFFHFLSIFIIAQILGVISNVPGGIGVFDLTCITLLQNFYPVDKVIGALLIYRVVYFFFPLLVGFVTFTLYHLMKNKVKISNKSFEARKYIFSLFPTGLSFFIFIGGALLIFSGAIPPSVKNLDLVKEFFPLSTIQISHFIGSVIGTILLILAYGVKRRLDISYYLTIIFLILGIFVSLIKDFDFKAAIGLFIILLGTLPSKEYFYRKSSIFSERISKSWMLLVGITIFLGMYIGFLTHKNDLTLRAMFLDFNLYQETPKFLRATLGTFLVLFTFILIRILKPAKIENLDEDENLKEDIENCLNISSDTTGYLVYLDDKEVLFEPDKKSFVMFGKSGNSFIAMGDPIGDKNSFGDSIWAFYNYCKSHHMQTVFYEISKENLNYYLDIGLSFLKIGECAKVILKDFTLEGSKAKKLRYTHSKFTKEGFTFELISKDNISSILQEIKEISDEWLKDKSAKEKGFSLGKFTEEYISNFPIGVIKKEGKIYAFSNLLMASDKSEITLDLMRYRTEAPSGTMEFCFICMLLAGKEMGFEKFNLGMAPLSGIEKNTASFWNKLENLLFAYGKKFYNFQGLRAFKEKFNPEWEPKYIAYSGPFNLPKIITDITLLISGGVKGLISKK</sequence>
<dbReference type="InterPro" id="IPR016181">
    <property type="entry name" value="Acyl_CoA_acyltransferase"/>
</dbReference>
<dbReference type="EMBL" id="FUWX01000009">
    <property type="protein sequence ID" value="SJZ72674.1"/>
    <property type="molecule type" value="Genomic_DNA"/>
</dbReference>
<feature type="transmembrane region" description="Helical" evidence="6">
    <location>
        <begin position="198"/>
        <end position="221"/>
    </location>
</feature>
<feature type="transmembrane region" description="Helical" evidence="6">
    <location>
        <begin position="125"/>
        <end position="151"/>
    </location>
</feature>
<reference evidence="8 9" key="1">
    <citation type="submission" date="2017-02" db="EMBL/GenBank/DDBJ databases">
        <authorList>
            <person name="Peterson S.W."/>
        </authorList>
    </citation>
    <scope>NUCLEOTIDE SEQUENCE [LARGE SCALE GENOMIC DNA]</scope>
    <source>
        <strain evidence="8 9">ATCC 700028</strain>
    </source>
</reference>
<gene>
    <name evidence="8" type="ORF">SAMN02745174_01406</name>
</gene>
<dbReference type="PANTHER" id="PTHR34697:SF2">
    <property type="entry name" value="PHOSPHATIDYLGLYCEROL LYSYLTRANSFERASE"/>
    <property type="match status" value="1"/>
</dbReference>
<feature type="transmembrane region" description="Helical" evidence="6">
    <location>
        <begin position="362"/>
        <end position="381"/>
    </location>
</feature>
<keyword evidence="2" id="KW-1003">Cell membrane</keyword>
<evidence type="ECO:0000256" key="5">
    <source>
        <dbReference type="ARBA" id="ARBA00023136"/>
    </source>
</evidence>
<keyword evidence="5 6" id="KW-0472">Membrane</keyword>
<evidence type="ECO:0000256" key="6">
    <source>
        <dbReference type="SAM" id="Phobius"/>
    </source>
</evidence>
<evidence type="ECO:0000256" key="3">
    <source>
        <dbReference type="ARBA" id="ARBA00022692"/>
    </source>
</evidence>
<protein>
    <submittedName>
        <fullName evidence="8">Phosphatidylglycerol lysyltransferase</fullName>
    </submittedName>
</protein>
<feature type="transmembrane region" description="Helical" evidence="6">
    <location>
        <begin position="388"/>
        <end position="407"/>
    </location>
</feature>
<evidence type="ECO:0000259" key="7">
    <source>
        <dbReference type="Pfam" id="PF09924"/>
    </source>
</evidence>
<feature type="transmembrane region" description="Helical" evidence="6">
    <location>
        <begin position="49"/>
        <end position="74"/>
    </location>
</feature>
<dbReference type="Pfam" id="PF09924">
    <property type="entry name" value="LPG_synthase_C"/>
    <property type="match status" value="1"/>
</dbReference>
<feature type="transmembrane region" description="Helical" evidence="6">
    <location>
        <begin position="86"/>
        <end position="105"/>
    </location>
</feature>
<comment type="subcellular location">
    <subcellularLocation>
        <location evidence="1">Cell membrane</location>
        <topology evidence="1">Multi-pass membrane protein</topology>
    </subcellularLocation>
</comment>
<feature type="transmembrane region" description="Helical" evidence="6">
    <location>
        <begin position="271"/>
        <end position="297"/>
    </location>
</feature>
<dbReference type="STRING" id="180163.SAMN02745174_01406"/>
<feature type="transmembrane region" description="Helical" evidence="6">
    <location>
        <begin position="444"/>
        <end position="462"/>
    </location>
</feature>
<name>A0A1T4N0M7_9FUSO</name>
<dbReference type="InterPro" id="IPR024320">
    <property type="entry name" value="LPG_synthase_C"/>
</dbReference>
<dbReference type="OrthoDB" id="145485at2"/>
<dbReference type="RefSeq" id="WP_078693897.1">
    <property type="nucleotide sequence ID" value="NZ_FUWX01000009.1"/>
</dbReference>
<keyword evidence="3 6" id="KW-0812">Transmembrane</keyword>
<dbReference type="GO" id="GO:0016755">
    <property type="term" value="F:aminoacyltransferase activity"/>
    <property type="evidence" value="ECO:0007669"/>
    <property type="project" value="TreeGrafter"/>
</dbReference>
<proteinExistence type="predicted"/>
<evidence type="ECO:0000256" key="2">
    <source>
        <dbReference type="ARBA" id="ARBA00022475"/>
    </source>
</evidence>
<dbReference type="GO" id="GO:0055091">
    <property type="term" value="P:phospholipid homeostasis"/>
    <property type="evidence" value="ECO:0007669"/>
    <property type="project" value="TreeGrafter"/>
</dbReference>
<feature type="transmembrane region" description="Helical" evidence="6">
    <location>
        <begin position="163"/>
        <end position="186"/>
    </location>
</feature>
<dbReference type="AlphaFoldDB" id="A0A1T4N0M7"/>
<evidence type="ECO:0000313" key="9">
    <source>
        <dbReference type="Proteomes" id="UP000191153"/>
    </source>
</evidence>
<feature type="transmembrane region" description="Helical" evidence="6">
    <location>
        <begin position="487"/>
        <end position="507"/>
    </location>
</feature>
<feature type="domain" description="Phosphatidylglycerol lysyltransferase C-terminal" evidence="7">
    <location>
        <begin position="532"/>
        <end position="818"/>
    </location>
</feature>
<feature type="transmembrane region" description="Helical" evidence="6">
    <location>
        <begin position="228"/>
        <end position="251"/>
    </location>
</feature>
<dbReference type="Proteomes" id="UP000191153">
    <property type="component" value="Unassembled WGS sequence"/>
</dbReference>
<feature type="transmembrane region" description="Helical" evidence="6">
    <location>
        <begin position="317"/>
        <end position="342"/>
    </location>
</feature>
<dbReference type="InterPro" id="IPR051211">
    <property type="entry name" value="PG_lysyltransferase"/>
</dbReference>
<accession>A0A1T4N0M7</accession>
<keyword evidence="8" id="KW-0808">Transferase</keyword>
<feature type="transmembrane region" description="Helical" evidence="6">
    <location>
        <begin position="413"/>
        <end position="432"/>
    </location>
</feature>
<dbReference type="SUPFAM" id="SSF55729">
    <property type="entry name" value="Acyl-CoA N-acyltransferases (Nat)"/>
    <property type="match status" value="1"/>
</dbReference>